<dbReference type="PANTHER" id="PTHR23427:SF2">
    <property type="entry name" value="SURFEIT LOCUS PROTEIN 1"/>
    <property type="match status" value="1"/>
</dbReference>
<dbReference type="Proteomes" id="UP000320184">
    <property type="component" value="Unassembled WGS sequence"/>
</dbReference>
<feature type="transmembrane region" description="Helical" evidence="6">
    <location>
        <begin position="220"/>
        <end position="243"/>
    </location>
</feature>
<dbReference type="AlphaFoldDB" id="A0A538SLM8"/>
<reference evidence="8 9" key="1">
    <citation type="journal article" date="2019" name="Nat. Microbiol.">
        <title>Mediterranean grassland soil C-N compound turnover is dependent on rainfall and depth, and is mediated by genomically divergent microorganisms.</title>
        <authorList>
            <person name="Diamond S."/>
            <person name="Andeer P.F."/>
            <person name="Li Z."/>
            <person name="Crits-Christoph A."/>
            <person name="Burstein D."/>
            <person name="Anantharaman K."/>
            <person name="Lane K.R."/>
            <person name="Thomas B.C."/>
            <person name="Pan C."/>
            <person name="Northen T.R."/>
            <person name="Banfield J.F."/>
        </authorList>
    </citation>
    <scope>NUCLEOTIDE SEQUENCE [LARGE SCALE GENOMIC DNA]</scope>
    <source>
        <strain evidence="8">WS_3</strain>
    </source>
</reference>
<keyword evidence="6" id="KW-1003">Cell membrane</keyword>
<gene>
    <name evidence="8" type="ORF">E6K73_03305</name>
</gene>
<dbReference type="EMBL" id="VBOT01000038">
    <property type="protein sequence ID" value="TMQ52271.1"/>
    <property type="molecule type" value="Genomic_DNA"/>
</dbReference>
<evidence type="ECO:0000256" key="4">
    <source>
        <dbReference type="ARBA" id="ARBA00022989"/>
    </source>
</evidence>
<feature type="region of interest" description="Disordered" evidence="7">
    <location>
        <begin position="136"/>
        <end position="155"/>
    </location>
</feature>
<accession>A0A538SLM8</accession>
<comment type="subcellular location">
    <subcellularLocation>
        <location evidence="6">Cell membrane</location>
        <topology evidence="6">Multi-pass membrane protein</topology>
    </subcellularLocation>
    <subcellularLocation>
        <location evidence="1">Membrane</location>
    </subcellularLocation>
</comment>
<evidence type="ECO:0000256" key="3">
    <source>
        <dbReference type="ARBA" id="ARBA00022692"/>
    </source>
</evidence>
<evidence type="ECO:0000256" key="5">
    <source>
        <dbReference type="ARBA" id="ARBA00023136"/>
    </source>
</evidence>
<keyword evidence="3 6" id="KW-0812">Transmembrane</keyword>
<name>A0A538SLM8_UNCEI</name>
<keyword evidence="4 6" id="KW-1133">Transmembrane helix</keyword>
<evidence type="ECO:0000313" key="8">
    <source>
        <dbReference type="EMBL" id="TMQ52271.1"/>
    </source>
</evidence>
<keyword evidence="5 6" id="KW-0472">Membrane</keyword>
<evidence type="ECO:0000256" key="7">
    <source>
        <dbReference type="SAM" id="MobiDB-lite"/>
    </source>
</evidence>
<dbReference type="InterPro" id="IPR002994">
    <property type="entry name" value="Surf1/Shy1"/>
</dbReference>
<dbReference type="PANTHER" id="PTHR23427">
    <property type="entry name" value="SURFEIT LOCUS PROTEIN"/>
    <property type="match status" value="1"/>
</dbReference>
<feature type="transmembrane region" description="Helical" evidence="6">
    <location>
        <begin position="19"/>
        <end position="37"/>
    </location>
</feature>
<feature type="compositionally biased region" description="Basic and acidic residues" evidence="7">
    <location>
        <begin position="136"/>
        <end position="147"/>
    </location>
</feature>
<evidence type="ECO:0000256" key="2">
    <source>
        <dbReference type="ARBA" id="ARBA00007165"/>
    </source>
</evidence>
<comment type="caution">
    <text evidence="8">The sequence shown here is derived from an EMBL/GenBank/DDBJ whole genome shotgun (WGS) entry which is preliminary data.</text>
</comment>
<evidence type="ECO:0000256" key="6">
    <source>
        <dbReference type="RuleBase" id="RU363076"/>
    </source>
</evidence>
<organism evidence="8 9">
    <name type="scientific">Eiseniibacteriota bacterium</name>
    <dbReference type="NCBI Taxonomy" id="2212470"/>
    <lineage>
        <taxon>Bacteria</taxon>
        <taxon>Candidatus Eiseniibacteriota</taxon>
    </lineage>
</organism>
<proteinExistence type="inferred from homology"/>
<evidence type="ECO:0000256" key="1">
    <source>
        <dbReference type="ARBA" id="ARBA00004370"/>
    </source>
</evidence>
<dbReference type="Pfam" id="PF02104">
    <property type="entry name" value="SURF1"/>
    <property type="match status" value="1"/>
</dbReference>
<dbReference type="CDD" id="cd06662">
    <property type="entry name" value="SURF1"/>
    <property type="match status" value="1"/>
</dbReference>
<comment type="similarity">
    <text evidence="2 6">Belongs to the SURF1 family.</text>
</comment>
<sequence length="260" mass="28036">MLPAGGKATAPPPVRPSSLLWPVLVVAVAALCVRLGFWQISRLHEKQALNTGLRSELAGRPIPLDEISAPVDSLRGRKLEMRGRFDERRQILLAGRAHDGAPGVDVVTPLLLGNGTHAVLVDRGWLYAPDAATARPRDYPEPGEREVTGLADPLRRGAGGPSLRAMSGDSVQLLSARWLDLDSLAPRFPYALAPVVLRELPGHGVPEKPLRRPPRPLDEFMHVSYAIQWFTFAAILLGGSAAVARSRRRGAGPAVPGRID</sequence>
<protein>
    <recommendedName>
        <fullName evidence="6">SURF1-like protein</fullName>
    </recommendedName>
</protein>
<evidence type="ECO:0000313" key="9">
    <source>
        <dbReference type="Proteomes" id="UP000320184"/>
    </source>
</evidence>
<dbReference type="GO" id="GO:0005886">
    <property type="term" value="C:plasma membrane"/>
    <property type="evidence" value="ECO:0007669"/>
    <property type="project" value="UniProtKB-SubCell"/>
</dbReference>
<dbReference type="InterPro" id="IPR045214">
    <property type="entry name" value="Surf1/Surf4"/>
</dbReference>
<dbReference type="PROSITE" id="PS50895">
    <property type="entry name" value="SURF1"/>
    <property type="match status" value="1"/>
</dbReference>